<proteinExistence type="predicted"/>
<accession>A0A814NLK8</accession>
<dbReference type="EMBL" id="CAJNOC010007103">
    <property type="protein sequence ID" value="CAF1092130.1"/>
    <property type="molecule type" value="Genomic_DNA"/>
</dbReference>
<reference evidence="1" key="1">
    <citation type="submission" date="2021-02" db="EMBL/GenBank/DDBJ databases">
        <authorList>
            <person name="Nowell W R."/>
        </authorList>
    </citation>
    <scope>NUCLEOTIDE SEQUENCE</scope>
    <source>
        <strain evidence="1">Ploen Becks lab</strain>
    </source>
</reference>
<feature type="non-terminal residue" evidence="1">
    <location>
        <position position="1"/>
    </location>
</feature>
<organism evidence="1 2">
    <name type="scientific">Brachionus calyciflorus</name>
    <dbReference type="NCBI Taxonomy" id="104777"/>
    <lineage>
        <taxon>Eukaryota</taxon>
        <taxon>Metazoa</taxon>
        <taxon>Spiralia</taxon>
        <taxon>Gnathifera</taxon>
        <taxon>Rotifera</taxon>
        <taxon>Eurotatoria</taxon>
        <taxon>Monogononta</taxon>
        <taxon>Pseudotrocha</taxon>
        <taxon>Ploima</taxon>
        <taxon>Brachionidae</taxon>
        <taxon>Brachionus</taxon>
    </lineage>
</organism>
<dbReference type="Proteomes" id="UP000663879">
    <property type="component" value="Unassembled WGS sequence"/>
</dbReference>
<dbReference type="AlphaFoldDB" id="A0A814NLK8"/>
<name>A0A814NLK8_9BILA</name>
<protein>
    <submittedName>
        <fullName evidence="1">Uncharacterized protein</fullName>
    </submittedName>
</protein>
<sequence length="684" mass="78703">MFFNILLMRQSQGQIIELVCPEASKSLNLTASCIVKKMSEFVQENGLIMYDDGSQLAIDAKINFEQDEPLHIDVNEKNAFLIMNEQLYEEKTLEGFDIKASTIGTVNVSILELNGCHLIKSCLNYILNLDQLTNYSIVKTWIINLSENLTLYKIHPFLIRKGMVLVLNQSLSGKVQTVKSFFVSDYLVNEERKLINVNRACNSFVKFLIKPVTNSSNQTFDLFYQFDKVFNSPGVYNIMVLMKNISTSLQLNIINNRNLDLVCNSLIGSEYTCSVLIYSSTINELIQLNDQNFKLIPRIVDFLGFDFPKDIGNFTFDSNLYLLTSSEFIFDTKLRGFEIFALESGKIQLDLIEFSFFKTNLSCASQMQDNFKLDNFPNTSKTWVLDLETGLNRINFDSYFQVKKGSVFRLVELGAKIGIDNSSDVVSDLMLIQVNSTFFTYKLDRFRNLRFTINSILDRLFYQNFFFNYDKIESNSSKLITASLFNSNLTKVINLSYQDRKFFEIKCEPRWLDMIVDCSFEALSTNRDENFTIDVDGKVLESYNIKKDGEIYSSFGLYVPKYLSNATADNFSANSFLLLKTEFKFDAVLESIELYAVQRCSIYIKIINFSNLCGKSCGNYLYNISYLPIGNNFISIGTFIVESGYNRLELLRLNVTKGSMFFVTQYSNCLAFESNKYEMYSDFK</sequence>
<gene>
    <name evidence="1" type="ORF">OXX778_LOCUS20722</name>
</gene>
<evidence type="ECO:0000313" key="1">
    <source>
        <dbReference type="EMBL" id="CAF1092130.1"/>
    </source>
</evidence>
<comment type="caution">
    <text evidence="1">The sequence shown here is derived from an EMBL/GenBank/DDBJ whole genome shotgun (WGS) entry which is preliminary data.</text>
</comment>
<keyword evidence="2" id="KW-1185">Reference proteome</keyword>
<evidence type="ECO:0000313" key="2">
    <source>
        <dbReference type="Proteomes" id="UP000663879"/>
    </source>
</evidence>
<dbReference type="OrthoDB" id="10228778at2759"/>